<protein>
    <recommendedName>
        <fullName evidence="1">PD(D/E)XK endonuclease domain-containing protein</fullName>
    </recommendedName>
</protein>
<comment type="caution">
    <text evidence="2">The sequence shown here is derived from an EMBL/GenBank/DDBJ whole genome shotgun (WGS) entry which is preliminary data.</text>
</comment>
<organism evidence="2 3">
    <name type="scientific">Paraconexibacter algicola</name>
    <dbReference type="NCBI Taxonomy" id="2133960"/>
    <lineage>
        <taxon>Bacteria</taxon>
        <taxon>Bacillati</taxon>
        <taxon>Actinomycetota</taxon>
        <taxon>Thermoleophilia</taxon>
        <taxon>Solirubrobacterales</taxon>
        <taxon>Paraconexibacteraceae</taxon>
        <taxon>Paraconexibacter</taxon>
    </lineage>
</organism>
<gene>
    <name evidence="2" type="ORF">C7Y72_20125</name>
</gene>
<dbReference type="InterPro" id="IPR011856">
    <property type="entry name" value="tRNA_endonuc-like_dom_sf"/>
</dbReference>
<dbReference type="Pfam" id="PF11645">
    <property type="entry name" value="PDDEXK_5"/>
    <property type="match status" value="1"/>
</dbReference>
<name>A0A2T4UCD3_9ACTN</name>
<dbReference type="Proteomes" id="UP000240739">
    <property type="component" value="Unassembled WGS sequence"/>
</dbReference>
<proteinExistence type="predicted"/>
<evidence type="ECO:0000313" key="3">
    <source>
        <dbReference type="Proteomes" id="UP000240739"/>
    </source>
</evidence>
<dbReference type="GO" id="GO:0003676">
    <property type="term" value="F:nucleic acid binding"/>
    <property type="evidence" value="ECO:0007669"/>
    <property type="project" value="InterPro"/>
</dbReference>
<accession>A0A2T4UCD3</accession>
<keyword evidence="3" id="KW-1185">Reference proteome</keyword>
<dbReference type="AlphaFoldDB" id="A0A2T4UCD3"/>
<sequence length="154" mass="16806">MPCRCTGRLMDTRTAGDVAEAAVLHALTAAGLVVLTPFGRFGPYDLVVETAPGTFVRVQVKSGRIRNGCVEFNCCGTDHGRGVGSYAGRADVFAVHVHATGEQFVVPVAQARATRMYLRLTHPANNQVRGVRFARDHRLQDWVLRQCEQGRVDA</sequence>
<dbReference type="InterPro" id="IPR021671">
    <property type="entry name" value="PD(D/E)XK_Endonuc"/>
</dbReference>
<feature type="domain" description="PD(D/E)XK endonuclease" evidence="1">
    <location>
        <begin position="10"/>
        <end position="139"/>
    </location>
</feature>
<dbReference type="EMBL" id="PYYB01000004">
    <property type="protein sequence ID" value="PTL54888.1"/>
    <property type="molecule type" value="Genomic_DNA"/>
</dbReference>
<evidence type="ECO:0000313" key="2">
    <source>
        <dbReference type="EMBL" id="PTL54888.1"/>
    </source>
</evidence>
<dbReference type="Gene3D" id="3.40.1350.10">
    <property type="match status" value="1"/>
</dbReference>
<evidence type="ECO:0000259" key="1">
    <source>
        <dbReference type="Pfam" id="PF11645"/>
    </source>
</evidence>
<reference evidence="2 3" key="1">
    <citation type="submission" date="2018-03" db="EMBL/GenBank/DDBJ databases">
        <title>Aquarubrobacter algicola gen. nov., sp. nov., a novel actinobacterium isolated from shallow eutrophic lake during the end of cyanobacterial harmful algal blooms.</title>
        <authorList>
            <person name="Chun S.J."/>
        </authorList>
    </citation>
    <scope>NUCLEOTIDE SEQUENCE [LARGE SCALE GENOMIC DNA]</scope>
    <source>
        <strain evidence="2 3">Seoho-28</strain>
    </source>
</reference>